<dbReference type="InterPro" id="IPR024317">
    <property type="entry name" value="Dynein_heavy_chain_D4_dom"/>
</dbReference>
<dbReference type="PANTHER" id="PTHR22878:SF63">
    <property type="entry name" value="DYNEIN AXONEMAL HEAVY CHAIN 10"/>
    <property type="match status" value="1"/>
</dbReference>
<comment type="caution">
    <text evidence="22">The sequence shown here is derived from an EMBL/GenBank/DDBJ whole genome shotgun (WGS) entry which is preliminary data.</text>
</comment>
<reference evidence="22" key="1">
    <citation type="submission" date="2020-12" db="EMBL/GenBank/DDBJ databases">
        <authorList>
            <person name="Iha C."/>
        </authorList>
    </citation>
    <scope>NUCLEOTIDE SEQUENCE</scope>
</reference>
<evidence type="ECO:0000256" key="13">
    <source>
        <dbReference type="ARBA" id="ARBA00023212"/>
    </source>
</evidence>
<gene>
    <name evidence="22" type="ORF">OSTQU699_LOCUS4113</name>
</gene>
<feature type="domain" description="Dynein heavy chain C-terminal" evidence="21">
    <location>
        <begin position="1404"/>
        <end position="1703"/>
    </location>
</feature>
<keyword evidence="8" id="KW-0282">Flagellum</keyword>
<protein>
    <recommendedName>
        <fullName evidence="24">Dynein heavy chain</fullName>
    </recommendedName>
</protein>
<dbReference type="InterPro" id="IPR026983">
    <property type="entry name" value="DHC"/>
</dbReference>
<keyword evidence="4" id="KW-0677">Repeat</keyword>
<feature type="domain" description="Dynein heavy chain region D6 P-loop" evidence="16">
    <location>
        <begin position="1108"/>
        <end position="1217"/>
    </location>
</feature>
<dbReference type="Gene3D" id="1.20.920.20">
    <property type="match status" value="1"/>
</dbReference>
<dbReference type="GO" id="GO:0060271">
    <property type="term" value="P:cilium assembly"/>
    <property type="evidence" value="ECO:0007669"/>
    <property type="project" value="UniProtKB-ARBA"/>
</dbReference>
<sequence length="1706" mass="193217">MHLMRISRLFCMDRGSALLVGVGGSGKQSLARLAAYISGAYTFQITITKTYNVTNLFEDIKALYKIAGFKGLPVCFLFTDAEVKEEGFLEYINQILMTGEVAGLLPKDELDMIVNDIRPVMKQASPGTPDTWENLYNFFLGRVRDNLHVALCFSPVGDKFSRRAMQFPGLINGCTIDWFLPWPEDALTSVSGKFINEFEMACPPEVKDQLKLMMGNVHVFVTNACLEYFEKFRRHVYVTPKSYLSFLQGYKALYSRKWVDVKQLATNINNGLQKMLEAKQDVNKMKADLAIKNQELAVAAKEAEALLKSISENTAIAEKEKAKVAVIVNQVSKKATEISAVKDDAQKDLAAAKPALDSALAALNSISPKDITSLKALKNPPDIVKRIFDCVLILRYALVDKLQYHDVKGCMVVIGTYTEAVKMMGDMNFLGALVNFPKEQINDETVELLQPYFNAPDFNFEAAKKASGNVAGLCNWAESMCTYHNVAKVVEPKIVALREAETELKIATKEKNAAEERMAKVQSKLDEMQAQFDAAMAQKQALEDDAAATQKKMDSANALITALAGEETRWTQQSKEFDTQIQRLTGDCAIASAFVSYLGPFNKEFRELLMTRDFYGDCIRLNISVTQDIEVSKFLVDDSEVGEWTLQGLPTDELSVQNGIMVTRASRYPVLVDPQGQGKLWIMNREEANQLKVTQLNDKMFRNHLEDCLAFGKPLLMENIEEELDPVLDPVLERRFVRKGKNMVVQLADKEVDYTESFKLYFTTRLPNPHFSPELSAKVTVVDFTVTMVGLEDQLLGKLILKEKHELEEQRQQLMEEVQSYKKKIRQLEEDLLFRLSNSQGNLLDDTELIDVLAVTKQTAQEVAEKLNNANETNKKINEACEEYRPVAHRATLVYFIIAEFSVVNCMYQTSLTQFNELYELTIDNSEKATMPSKRIQNIIEYMTYEIYLYIQRGLFERHKMLFALMATNKILSSAGSIKATDVDIFLKGGGALDINSVRKKPKEWIPDSVWLSIVALSNMDAFRDIPDSVFRNDGLWRQWYDQEAPEMAKVPDYEERLSTFERMCVVKAFREDRTLIAAADYIADALGQKFVESVPLNMERAWGESHNRCPLICLLSPGADPTKLIEDLAKKKKIKTLGVSMGQGQEIIARKYMATATVEGQWVLLQNTHLGLGYLTEVEQFLLKADELHDDFRLWITAEPHPQFPIGLLQMGIKITNEAPVGMKAGLRSSYQWVTQDMLDVVSRAEWRQILFVMCFLHSIVQERRKFGPIGWNVPYEFNQSDLSACTHFLQNHLMEMDAKKASQPTWETVRYMISVIQYGGRITDDFDEILMNTYAEKYFHPGSLAESYELYKDDRSGFSYRVPTGTEIETFRHEIEQFPGQESPEIFGLHPNADLTFRSLQVQDAVATILDTMPKGGGGSGGLSREEVVDKICEDLLSKVPPVFDKEDTKEKLKKLPGGPTQPLTVHLRQEIDRLNTITRITTTTLRNTRLAIAGTIALSGSLIEAFDSLFNARIPGMWVKKSWEATTLGNWFSGLLQRYDQLSKWLNLGRPKAYWMTGFFNPQGFLTAMKQEVNRKHAADKWALDDVVMTSEVTHPPKEFESLKESPAEGVFIYGLYLDGCAWSGKENRLVDSEPKKLYHPLPVLFVTGVLSKDKKRHGVFEAPTYRVKARKGLNFITTFSLRTEDDKSKWILRGVGLLCTID</sequence>
<evidence type="ECO:0000256" key="1">
    <source>
        <dbReference type="ARBA" id="ARBA00004611"/>
    </source>
</evidence>
<organism evidence="22 23">
    <name type="scientific">Ostreobium quekettii</name>
    <dbReference type="NCBI Taxonomy" id="121088"/>
    <lineage>
        <taxon>Eukaryota</taxon>
        <taxon>Viridiplantae</taxon>
        <taxon>Chlorophyta</taxon>
        <taxon>core chlorophytes</taxon>
        <taxon>Ulvophyceae</taxon>
        <taxon>TCBD clade</taxon>
        <taxon>Bryopsidales</taxon>
        <taxon>Ostreobineae</taxon>
        <taxon>Ostreobiaceae</taxon>
        <taxon>Ostreobium</taxon>
    </lineage>
</organism>
<dbReference type="PANTHER" id="PTHR22878">
    <property type="entry name" value="DYNEIN HEAVY CHAIN 6, AXONEMAL-LIKE-RELATED"/>
    <property type="match status" value="1"/>
</dbReference>
<dbReference type="InterPro" id="IPR027417">
    <property type="entry name" value="P-loop_NTPase"/>
</dbReference>
<keyword evidence="2" id="KW-0963">Cytoplasm</keyword>
<dbReference type="InterPro" id="IPR035706">
    <property type="entry name" value="AAA_9"/>
</dbReference>
<dbReference type="OrthoDB" id="509888at2759"/>
<dbReference type="FunFam" id="3.40.50.300:FF:000320">
    <property type="entry name" value="Dynein, axonemal, heavy chain 5"/>
    <property type="match status" value="1"/>
</dbReference>
<dbReference type="Pfam" id="PF12780">
    <property type="entry name" value="AAA_8"/>
    <property type="match status" value="1"/>
</dbReference>
<dbReference type="InterPro" id="IPR042219">
    <property type="entry name" value="AAA_lid_11_sf"/>
</dbReference>
<dbReference type="Gene3D" id="1.10.8.720">
    <property type="entry name" value="Region D6 of dynein motor"/>
    <property type="match status" value="1"/>
</dbReference>
<dbReference type="Pfam" id="PF12777">
    <property type="entry name" value="MT"/>
    <property type="match status" value="1"/>
</dbReference>
<evidence type="ECO:0000256" key="7">
    <source>
        <dbReference type="ARBA" id="ARBA00022840"/>
    </source>
</evidence>
<feature type="coiled-coil region" evidence="15">
    <location>
        <begin position="797"/>
        <end position="883"/>
    </location>
</feature>
<evidence type="ECO:0000259" key="19">
    <source>
        <dbReference type="Pfam" id="PF12781"/>
    </source>
</evidence>
<evidence type="ECO:0000256" key="5">
    <source>
        <dbReference type="ARBA" id="ARBA00022741"/>
    </source>
</evidence>
<dbReference type="Gene3D" id="1.20.1270.280">
    <property type="match status" value="1"/>
</dbReference>
<dbReference type="Gene3D" id="1.10.8.1220">
    <property type="match status" value="1"/>
</dbReference>
<dbReference type="FunFam" id="1.20.920.20:FF:000001">
    <property type="entry name" value="dynein heavy chain 2, axonemal"/>
    <property type="match status" value="1"/>
</dbReference>
<evidence type="ECO:0000256" key="14">
    <source>
        <dbReference type="ARBA" id="ARBA00023273"/>
    </source>
</evidence>
<keyword evidence="23" id="KW-1185">Reference proteome</keyword>
<dbReference type="GO" id="GO:0007018">
    <property type="term" value="P:microtubule-based movement"/>
    <property type="evidence" value="ECO:0007669"/>
    <property type="project" value="InterPro"/>
</dbReference>
<proteinExistence type="predicted"/>
<dbReference type="Gene3D" id="6.10.140.1060">
    <property type="match status" value="1"/>
</dbReference>
<name>A0A8S1IVB6_9CHLO</name>
<dbReference type="InterPro" id="IPR004273">
    <property type="entry name" value="Dynein_heavy_D6_P-loop"/>
</dbReference>
<evidence type="ECO:0000256" key="2">
    <source>
        <dbReference type="ARBA" id="ARBA00022490"/>
    </source>
</evidence>
<dbReference type="Proteomes" id="UP000708148">
    <property type="component" value="Unassembled WGS sequence"/>
</dbReference>
<keyword evidence="14" id="KW-0966">Cell projection</keyword>
<keyword evidence="9" id="KW-0243">Dynein</keyword>
<dbReference type="GO" id="GO:0005874">
    <property type="term" value="C:microtubule"/>
    <property type="evidence" value="ECO:0007669"/>
    <property type="project" value="UniProtKB-KW"/>
</dbReference>
<evidence type="ECO:0000256" key="11">
    <source>
        <dbReference type="ARBA" id="ARBA00023069"/>
    </source>
</evidence>
<feature type="domain" description="Dynein heavy chain coiled coil stalk" evidence="17">
    <location>
        <begin position="268"/>
        <end position="613"/>
    </location>
</feature>
<dbReference type="InterPro" id="IPR043160">
    <property type="entry name" value="Dynein_C_barrel"/>
</dbReference>
<dbReference type="GO" id="GO:0008569">
    <property type="term" value="F:minus-end-directed microtubule motor activity"/>
    <property type="evidence" value="ECO:0007669"/>
    <property type="project" value="InterPro"/>
</dbReference>
<dbReference type="FunFam" id="3.40.50.300:FF:000049">
    <property type="entry name" value="Dynein, axonemal, heavy chain 5"/>
    <property type="match status" value="1"/>
</dbReference>
<dbReference type="SUPFAM" id="SSF52540">
    <property type="entry name" value="P-loop containing nucleoside triphosphate hydrolases"/>
    <property type="match status" value="1"/>
</dbReference>
<feature type="domain" description="Dynein heavy chain ATP-binding dynein motor region" evidence="19">
    <location>
        <begin position="643"/>
        <end position="863"/>
    </location>
</feature>
<keyword evidence="13" id="KW-0206">Cytoskeleton</keyword>
<evidence type="ECO:0000256" key="12">
    <source>
        <dbReference type="ARBA" id="ARBA00023175"/>
    </source>
</evidence>
<evidence type="ECO:0000259" key="21">
    <source>
        <dbReference type="Pfam" id="PF18199"/>
    </source>
</evidence>
<keyword evidence="12" id="KW-0505">Motor protein</keyword>
<feature type="coiled-coil region" evidence="15">
    <location>
        <begin position="275"/>
        <end position="320"/>
    </location>
</feature>
<dbReference type="GO" id="GO:0005524">
    <property type="term" value="F:ATP binding"/>
    <property type="evidence" value="ECO:0007669"/>
    <property type="project" value="UniProtKB-KW"/>
</dbReference>
<keyword evidence="5" id="KW-0547">Nucleotide-binding</keyword>
<evidence type="ECO:0000313" key="22">
    <source>
        <dbReference type="EMBL" id="CAD7698754.1"/>
    </source>
</evidence>
<dbReference type="FunFam" id="3.10.490.20:FF:000010">
    <property type="entry name" value="Dynein heavy chain, putative"/>
    <property type="match status" value="1"/>
</dbReference>
<evidence type="ECO:0000256" key="8">
    <source>
        <dbReference type="ARBA" id="ARBA00022846"/>
    </source>
</evidence>
<dbReference type="FunFam" id="3.40.50.300:FF:002141">
    <property type="entry name" value="Dynein heavy chain"/>
    <property type="match status" value="1"/>
</dbReference>
<dbReference type="Pfam" id="PF03028">
    <property type="entry name" value="Dynein_heavy"/>
    <property type="match status" value="1"/>
</dbReference>
<comment type="subcellular location">
    <subcellularLocation>
        <location evidence="1">Cytoplasm</location>
        <location evidence="1">Cytoskeleton</location>
        <location evidence="1">Flagellum axoneme</location>
    </subcellularLocation>
</comment>
<accession>A0A8S1IVB6</accession>
<dbReference type="InterPro" id="IPR041658">
    <property type="entry name" value="AAA_lid_11"/>
</dbReference>
<evidence type="ECO:0000256" key="15">
    <source>
        <dbReference type="SAM" id="Coils"/>
    </source>
</evidence>
<evidence type="ECO:0000259" key="16">
    <source>
        <dbReference type="Pfam" id="PF03028"/>
    </source>
</evidence>
<dbReference type="EMBL" id="CAJHUC010000882">
    <property type="protein sequence ID" value="CAD7698754.1"/>
    <property type="molecule type" value="Genomic_DNA"/>
</dbReference>
<dbReference type="FunFam" id="1.10.8.1220:FF:000001">
    <property type="entry name" value="Dynein axonemal heavy chain 5"/>
    <property type="match status" value="1"/>
</dbReference>
<dbReference type="Pfam" id="PF18199">
    <property type="entry name" value="Dynein_C"/>
    <property type="match status" value="1"/>
</dbReference>
<dbReference type="InterPro" id="IPR041228">
    <property type="entry name" value="Dynein_C"/>
</dbReference>
<evidence type="ECO:0008006" key="24">
    <source>
        <dbReference type="Google" id="ProtNLM"/>
    </source>
</evidence>
<feature type="domain" description="Dynein heavy chain AAA module D4" evidence="18">
    <location>
        <begin position="2"/>
        <end position="253"/>
    </location>
</feature>
<dbReference type="GO" id="GO:0045505">
    <property type="term" value="F:dynein intermediate chain binding"/>
    <property type="evidence" value="ECO:0007669"/>
    <property type="project" value="InterPro"/>
</dbReference>
<evidence type="ECO:0000256" key="3">
    <source>
        <dbReference type="ARBA" id="ARBA00022701"/>
    </source>
</evidence>
<feature type="domain" description="Dynein heavy chain AAA lid" evidence="20">
    <location>
        <begin position="1248"/>
        <end position="1395"/>
    </location>
</feature>
<keyword evidence="10 15" id="KW-0175">Coiled coil</keyword>
<keyword evidence="6" id="KW-0970">Cilium biogenesis/degradation</keyword>
<keyword evidence="3" id="KW-0493">Microtubule</keyword>
<dbReference type="Pfam" id="PF18198">
    <property type="entry name" value="AAA_lid_11"/>
    <property type="match status" value="1"/>
</dbReference>
<dbReference type="GO" id="GO:0051959">
    <property type="term" value="F:dynein light intermediate chain binding"/>
    <property type="evidence" value="ECO:0007669"/>
    <property type="project" value="InterPro"/>
</dbReference>
<evidence type="ECO:0000256" key="6">
    <source>
        <dbReference type="ARBA" id="ARBA00022794"/>
    </source>
</evidence>
<dbReference type="Gene3D" id="3.10.490.20">
    <property type="match status" value="1"/>
</dbReference>
<feature type="coiled-coil region" evidence="15">
    <location>
        <begin position="497"/>
        <end position="559"/>
    </location>
</feature>
<evidence type="ECO:0000259" key="18">
    <source>
        <dbReference type="Pfam" id="PF12780"/>
    </source>
</evidence>
<evidence type="ECO:0000256" key="4">
    <source>
        <dbReference type="ARBA" id="ARBA00022737"/>
    </source>
</evidence>
<dbReference type="Pfam" id="PF12781">
    <property type="entry name" value="AAA_9"/>
    <property type="match status" value="1"/>
</dbReference>
<keyword evidence="7" id="KW-0067">ATP-binding</keyword>
<evidence type="ECO:0000256" key="10">
    <source>
        <dbReference type="ARBA" id="ARBA00023054"/>
    </source>
</evidence>
<evidence type="ECO:0000259" key="17">
    <source>
        <dbReference type="Pfam" id="PF12777"/>
    </source>
</evidence>
<dbReference type="GO" id="GO:0030286">
    <property type="term" value="C:dynein complex"/>
    <property type="evidence" value="ECO:0007669"/>
    <property type="project" value="UniProtKB-KW"/>
</dbReference>
<evidence type="ECO:0000259" key="20">
    <source>
        <dbReference type="Pfam" id="PF18198"/>
    </source>
</evidence>
<dbReference type="InterPro" id="IPR024743">
    <property type="entry name" value="Dynein_HC_stalk"/>
</dbReference>
<dbReference type="GO" id="GO:0005929">
    <property type="term" value="C:cilium"/>
    <property type="evidence" value="ECO:0007669"/>
    <property type="project" value="UniProtKB-ARBA"/>
</dbReference>
<evidence type="ECO:0000313" key="23">
    <source>
        <dbReference type="Proteomes" id="UP000708148"/>
    </source>
</evidence>
<dbReference type="Gene3D" id="3.40.50.300">
    <property type="entry name" value="P-loop containing nucleotide triphosphate hydrolases"/>
    <property type="match status" value="3"/>
</dbReference>
<evidence type="ECO:0000256" key="9">
    <source>
        <dbReference type="ARBA" id="ARBA00023017"/>
    </source>
</evidence>
<keyword evidence="11" id="KW-0969">Cilium</keyword>